<feature type="domain" description="F-box" evidence="2">
    <location>
        <begin position="3"/>
        <end position="32"/>
    </location>
</feature>
<accession>A0A8H7C6Q5</accession>
<evidence type="ECO:0000259" key="2">
    <source>
        <dbReference type="Pfam" id="PF00646"/>
    </source>
</evidence>
<dbReference type="InterPro" id="IPR036047">
    <property type="entry name" value="F-box-like_dom_sf"/>
</dbReference>
<dbReference type="EMBL" id="JABXXO010000011">
    <property type="protein sequence ID" value="KAF7763669.1"/>
    <property type="molecule type" value="Genomic_DNA"/>
</dbReference>
<feature type="signal peptide" evidence="1">
    <location>
        <begin position="1"/>
        <end position="23"/>
    </location>
</feature>
<dbReference type="Proteomes" id="UP000629468">
    <property type="component" value="Unassembled WGS sequence"/>
</dbReference>
<comment type="caution">
    <text evidence="3">The sequence shown here is derived from an EMBL/GenBank/DDBJ whole genome shotgun (WGS) entry which is preliminary data.</text>
</comment>
<dbReference type="Pfam" id="PF00646">
    <property type="entry name" value="F-box"/>
    <property type="match status" value="1"/>
</dbReference>
<sequence length="268" mass="29772">MALSLPPELWLLVFLHLDSLSLAACACLSSSFLPLAHARLFAHVSLLPRRRPPATALASVFPDACTKLLHLLSTSPSLAHHIKRLSIIDGTLFPSLARRDQLNGAPWFLKTSPHVLHTLFQKLNLHSLDLVFPDGPKVSWNLIPQDIRCSLLASSPHLHSLSLHNLSFDTPSTLISTLSHSSITHLTLHNIKLYPDLLTDYCPEKNQTWSRHAKSFPHDPPQSLSLTHTLQTLCISSDPLHQDPDTLHLLSSLFAHSSTRTVIRSEFA</sequence>
<dbReference type="InterPro" id="IPR001810">
    <property type="entry name" value="F-box_dom"/>
</dbReference>
<dbReference type="AlphaFoldDB" id="A0A8H7C6Q5"/>
<reference evidence="3 4" key="1">
    <citation type="journal article" name="Sci. Rep.">
        <title>Telomere-to-telomere assembled and centromere annotated genomes of the two main subspecies of the button mushroom Agaricus bisporus reveal especially polymorphic chromosome ends.</title>
        <authorList>
            <person name="Sonnenberg A.S.M."/>
            <person name="Sedaghat-Telgerd N."/>
            <person name="Lavrijssen B."/>
            <person name="Ohm R.A."/>
            <person name="Hendrickx P.M."/>
            <person name="Scholtmeijer K."/>
            <person name="Baars J.J.P."/>
            <person name="van Peer A."/>
        </authorList>
    </citation>
    <scope>NUCLEOTIDE SEQUENCE [LARGE SCALE GENOMIC DNA]</scope>
    <source>
        <strain evidence="3 4">H119_p4</strain>
    </source>
</reference>
<feature type="chain" id="PRO_5034712299" description="F-box domain-containing protein" evidence="1">
    <location>
        <begin position="24"/>
        <end position="268"/>
    </location>
</feature>
<proteinExistence type="predicted"/>
<evidence type="ECO:0000256" key="1">
    <source>
        <dbReference type="SAM" id="SignalP"/>
    </source>
</evidence>
<evidence type="ECO:0000313" key="4">
    <source>
        <dbReference type="Proteomes" id="UP000629468"/>
    </source>
</evidence>
<keyword evidence="1" id="KW-0732">Signal</keyword>
<organism evidence="3 4">
    <name type="scientific">Agaricus bisporus var. burnettii</name>
    <dbReference type="NCBI Taxonomy" id="192524"/>
    <lineage>
        <taxon>Eukaryota</taxon>
        <taxon>Fungi</taxon>
        <taxon>Dikarya</taxon>
        <taxon>Basidiomycota</taxon>
        <taxon>Agaricomycotina</taxon>
        <taxon>Agaricomycetes</taxon>
        <taxon>Agaricomycetidae</taxon>
        <taxon>Agaricales</taxon>
        <taxon>Agaricineae</taxon>
        <taxon>Agaricaceae</taxon>
        <taxon>Agaricus</taxon>
    </lineage>
</organism>
<evidence type="ECO:0000313" key="3">
    <source>
        <dbReference type="EMBL" id="KAF7763669.1"/>
    </source>
</evidence>
<dbReference type="SUPFAM" id="SSF81383">
    <property type="entry name" value="F-box domain"/>
    <property type="match status" value="1"/>
</dbReference>
<name>A0A8H7C6Q5_AGABI</name>
<gene>
    <name evidence="3" type="ORF">Agabi119p4_8206</name>
</gene>
<protein>
    <recommendedName>
        <fullName evidence="2">F-box domain-containing protein</fullName>
    </recommendedName>
</protein>